<dbReference type="AlphaFoldDB" id="A0A918A622"/>
<reference evidence="1" key="1">
    <citation type="journal article" date="2014" name="Int. J. Syst. Evol. Microbiol.">
        <title>Complete genome sequence of Corynebacterium casei LMG S-19264T (=DSM 44701T), isolated from a smear-ripened cheese.</title>
        <authorList>
            <consortium name="US DOE Joint Genome Institute (JGI-PGF)"/>
            <person name="Walter F."/>
            <person name="Albersmeier A."/>
            <person name="Kalinowski J."/>
            <person name="Ruckert C."/>
        </authorList>
    </citation>
    <scope>NUCLEOTIDE SEQUENCE</scope>
    <source>
        <strain evidence="1">CGMCC 4.7430</strain>
    </source>
</reference>
<dbReference type="Proteomes" id="UP000660745">
    <property type="component" value="Unassembled WGS sequence"/>
</dbReference>
<gene>
    <name evidence="1" type="ORF">GCM10012278_28570</name>
</gene>
<proteinExistence type="predicted"/>
<evidence type="ECO:0000313" key="1">
    <source>
        <dbReference type="EMBL" id="GGP06182.1"/>
    </source>
</evidence>
<reference evidence="1" key="2">
    <citation type="submission" date="2020-09" db="EMBL/GenBank/DDBJ databases">
        <authorList>
            <person name="Sun Q."/>
            <person name="Zhou Y."/>
        </authorList>
    </citation>
    <scope>NUCLEOTIDE SEQUENCE</scope>
    <source>
        <strain evidence="1">CGMCC 4.7430</strain>
    </source>
</reference>
<keyword evidence="2" id="KW-1185">Reference proteome</keyword>
<comment type="caution">
    <text evidence="1">The sequence shown here is derived from an EMBL/GenBank/DDBJ whole genome shotgun (WGS) entry which is preliminary data.</text>
</comment>
<name>A0A918A622_9ACTN</name>
<accession>A0A918A622</accession>
<protein>
    <submittedName>
        <fullName evidence="1">Uncharacterized protein</fullName>
    </submittedName>
</protein>
<sequence length="179" mass="17639">MAVLSLTAVPAQARTVPLLPAAPGPAAPGPATLACDVGTPPGSPPAFVPELRLMPAKVTVRGALWLSGCRGSRPRLRSAWITLRAAGQASCAGTRGLRGIATITWYDAAGRPIGSSKLRTGGGDLADRSAGGGLLTGTVTSGPLAGARSRGGITSSDSVLTCAIRGTGAISGAGRITFG</sequence>
<evidence type="ECO:0000313" key="2">
    <source>
        <dbReference type="Proteomes" id="UP000660745"/>
    </source>
</evidence>
<organism evidence="1 2">
    <name type="scientific">Nonomuraea glycinis</name>
    <dbReference type="NCBI Taxonomy" id="2047744"/>
    <lineage>
        <taxon>Bacteria</taxon>
        <taxon>Bacillati</taxon>
        <taxon>Actinomycetota</taxon>
        <taxon>Actinomycetes</taxon>
        <taxon>Streptosporangiales</taxon>
        <taxon>Streptosporangiaceae</taxon>
        <taxon>Nonomuraea</taxon>
    </lineage>
</organism>
<dbReference type="EMBL" id="BMNK01000004">
    <property type="protein sequence ID" value="GGP06182.1"/>
    <property type="molecule type" value="Genomic_DNA"/>
</dbReference>